<accession>A0A2C5X9B5</accession>
<gene>
    <name evidence="1" type="ORF">CDD82_1968</name>
</gene>
<name>A0A2C5X9B5_9HYPO</name>
<organism evidence="1 2">
    <name type="scientific">Ophiocordyceps australis</name>
    <dbReference type="NCBI Taxonomy" id="1399860"/>
    <lineage>
        <taxon>Eukaryota</taxon>
        <taxon>Fungi</taxon>
        <taxon>Dikarya</taxon>
        <taxon>Ascomycota</taxon>
        <taxon>Pezizomycotina</taxon>
        <taxon>Sordariomycetes</taxon>
        <taxon>Hypocreomycetidae</taxon>
        <taxon>Hypocreales</taxon>
        <taxon>Ophiocordycipitaceae</taxon>
        <taxon>Ophiocordyceps</taxon>
    </lineage>
</organism>
<dbReference type="AlphaFoldDB" id="A0A2C5X9B5"/>
<dbReference type="Proteomes" id="UP000224854">
    <property type="component" value="Unassembled WGS sequence"/>
</dbReference>
<evidence type="ECO:0000313" key="1">
    <source>
        <dbReference type="EMBL" id="PHH62769.1"/>
    </source>
</evidence>
<keyword evidence="2" id="KW-1185">Reference proteome</keyword>
<proteinExistence type="predicted"/>
<protein>
    <submittedName>
        <fullName evidence="1">Uncharacterized protein</fullName>
    </submittedName>
</protein>
<sequence>MVPFYREGAHCAEVLTYMAMAISMGSTQSGGPGIVLGIRPGTTSCPQFQGFAASLIERDGHWPSCQYTLPSLVGTPGSKLNWWASMVLERPTAYIQMRKGGLDLEEFKDCGDLRELLVSGHVSEVSVGEGYQHICYRTHVYLPVLTISGTSLEEAPSLQWCLDSGGIRHIGEDGKQWICSIWTPPKITP</sequence>
<reference evidence="1 2" key="1">
    <citation type="submission" date="2017-06" db="EMBL/GenBank/DDBJ databases">
        <title>Ant-infecting Ophiocordyceps genomes reveal a high diversity of potential behavioral manipulation genes and a possible major role for enterotoxins.</title>
        <authorList>
            <person name="De Bekker C."/>
            <person name="Evans H.C."/>
            <person name="Brachmann A."/>
            <person name="Hughes D.P."/>
        </authorList>
    </citation>
    <scope>NUCLEOTIDE SEQUENCE [LARGE SCALE GENOMIC DNA]</scope>
    <source>
        <strain evidence="1 2">1348a</strain>
    </source>
</reference>
<dbReference type="EMBL" id="NJEU01001644">
    <property type="protein sequence ID" value="PHH62769.1"/>
    <property type="molecule type" value="Genomic_DNA"/>
</dbReference>
<comment type="caution">
    <text evidence="1">The sequence shown here is derived from an EMBL/GenBank/DDBJ whole genome shotgun (WGS) entry which is preliminary data.</text>
</comment>
<evidence type="ECO:0000313" key="2">
    <source>
        <dbReference type="Proteomes" id="UP000224854"/>
    </source>
</evidence>
<dbReference type="OrthoDB" id="5151878at2759"/>